<evidence type="ECO:0000313" key="1">
    <source>
        <dbReference type="EMBL" id="PKQ70893.1"/>
    </source>
</evidence>
<dbReference type="InterPro" id="IPR036102">
    <property type="entry name" value="OsmC/Ohrsf"/>
</dbReference>
<keyword evidence="2" id="KW-1185">Reference proteome</keyword>
<dbReference type="SUPFAM" id="SSF82784">
    <property type="entry name" value="OsmC-like"/>
    <property type="match status" value="1"/>
</dbReference>
<dbReference type="InterPro" id="IPR015946">
    <property type="entry name" value="KH_dom-like_a/b"/>
</dbReference>
<organism evidence="1 2">
    <name type="scientific">Raineya orbicola</name>
    <dbReference type="NCBI Taxonomy" id="2016530"/>
    <lineage>
        <taxon>Bacteria</taxon>
        <taxon>Pseudomonadati</taxon>
        <taxon>Bacteroidota</taxon>
        <taxon>Cytophagia</taxon>
        <taxon>Cytophagales</taxon>
        <taxon>Raineyaceae</taxon>
        <taxon>Raineya</taxon>
    </lineage>
</organism>
<dbReference type="Pfam" id="PF02566">
    <property type="entry name" value="OsmC"/>
    <property type="match status" value="1"/>
</dbReference>
<proteinExistence type="predicted"/>
<dbReference type="PANTHER" id="PTHR39624:SF2">
    <property type="entry name" value="OSMC-LIKE PROTEIN"/>
    <property type="match status" value="1"/>
</dbReference>
<dbReference type="OrthoDB" id="9791538at2"/>
<reference evidence="1 2" key="1">
    <citation type="submission" date="2017-06" db="EMBL/GenBank/DDBJ databases">
        <title>Raineya orbicola gen. nov., sp. nov. a slightly thermophilic bacterium of the phylum Bacteroidetes and the description of Raineyaceae fam. nov.</title>
        <authorList>
            <person name="Albuquerque L."/>
            <person name="Polonia A.R.M."/>
            <person name="Barroso C."/>
            <person name="Froufe H.J.C."/>
            <person name="Lage O."/>
            <person name="Lobo-Da-Cunha A."/>
            <person name="Egas C."/>
            <person name="Da Costa M.S."/>
        </authorList>
    </citation>
    <scope>NUCLEOTIDE SEQUENCE [LARGE SCALE GENOMIC DNA]</scope>
    <source>
        <strain evidence="1 2">SPSPC-11</strain>
    </source>
</reference>
<gene>
    <name evidence="1" type="ORF">Rain11_0034</name>
</gene>
<dbReference type="Proteomes" id="UP000233387">
    <property type="component" value="Unassembled WGS sequence"/>
</dbReference>
<dbReference type="InterPro" id="IPR003718">
    <property type="entry name" value="OsmC/Ohr_fam"/>
</dbReference>
<accession>A0A2N3IKY4</accession>
<comment type="caution">
    <text evidence="1">The sequence shown here is derived from an EMBL/GenBank/DDBJ whole genome shotgun (WGS) entry which is preliminary data.</text>
</comment>
<dbReference type="PANTHER" id="PTHR39624">
    <property type="entry name" value="PROTEIN INVOLVED IN RIMO-MEDIATED BETA-METHYLTHIOLATION OF RIBOSOMAL PROTEIN S12 YCAO"/>
    <property type="match status" value="1"/>
</dbReference>
<dbReference type="RefSeq" id="WP_101357300.1">
    <property type="nucleotide sequence ID" value="NZ_NKXO01000001.1"/>
</dbReference>
<sequence>MEKVQAILENEDYVVTIQNGKHTIISDEPENLGGKDKGMNPHELLCASLASCTLATLRMYAERKNWKLGTIIIEINFKEIGENGAKKAHFLRHIRFEKSLSSEQRERLKHIADACPVSKILKSGENIIETYIA</sequence>
<dbReference type="Gene3D" id="3.30.300.20">
    <property type="match status" value="1"/>
</dbReference>
<dbReference type="AlphaFoldDB" id="A0A2N3IKY4"/>
<name>A0A2N3IKY4_9BACT</name>
<dbReference type="EMBL" id="NKXO01000001">
    <property type="protein sequence ID" value="PKQ70893.1"/>
    <property type="molecule type" value="Genomic_DNA"/>
</dbReference>
<protein>
    <submittedName>
        <fullName evidence="1">OsmC-like protein</fullName>
    </submittedName>
</protein>
<evidence type="ECO:0000313" key="2">
    <source>
        <dbReference type="Proteomes" id="UP000233387"/>
    </source>
</evidence>